<dbReference type="Pfam" id="PF00392">
    <property type="entry name" value="GntR"/>
    <property type="match status" value="1"/>
</dbReference>
<dbReference type="PRINTS" id="PR00035">
    <property type="entry name" value="HTHGNTR"/>
</dbReference>
<sequence>MLGSCSPFGHPAAVRHAFRSFNLAVMGSIESRDVAAQIAAEIQSLQTGSQIPSENRIASRFGVSRSVARQAIVELEARFLVRRVQGSGTYVNRRIDYVISHSRRPSLHQTVRDAGGEARTSLISGGPQPVPERIAHYFGCAAGTTLTRLERLGRINGRIAVYFDEWINTGVMEDIEVALPVIESVEEILRAKGHHPIRALTRGMLDVPPDTIAEQLDLPYGGQAWSVESLTDDGDTHQPLMFSSAWTRPDVVRMIFELDAVPGGRPLAQL</sequence>
<accession>A0A1G8IQN5</accession>
<dbReference type="STRING" id="335973.SAMN04488693_10799"/>
<dbReference type="SUPFAM" id="SSF64288">
    <property type="entry name" value="Chorismate lyase-like"/>
    <property type="match status" value="1"/>
</dbReference>
<dbReference type="CDD" id="cd07377">
    <property type="entry name" value="WHTH_GntR"/>
    <property type="match status" value="1"/>
</dbReference>
<dbReference type="InterPro" id="IPR036388">
    <property type="entry name" value="WH-like_DNA-bd_sf"/>
</dbReference>
<dbReference type="AlphaFoldDB" id="A0A1G8IQN5"/>
<protein>
    <submittedName>
        <fullName evidence="5">UTRA domain-containing protein</fullName>
    </submittedName>
</protein>
<evidence type="ECO:0000259" key="4">
    <source>
        <dbReference type="PROSITE" id="PS50949"/>
    </source>
</evidence>
<keyword evidence="3" id="KW-0804">Transcription</keyword>
<dbReference type="Gene3D" id="3.40.1410.10">
    <property type="entry name" value="Chorismate lyase-like"/>
    <property type="match status" value="1"/>
</dbReference>
<dbReference type="InterPro" id="IPR000524">
    <property type="entry name" value="Tscrpt_reg_HTH_GntR"/>
</dbReference>
<evidence type="ECO:0000256" key="1">
    <source>
        <dbReference type="ARBA" id="ARBA00023015"/>
    </source>
</evidence>
<keyword evidence="1" id="KW-0805">Transcription regulation</keyword>
<dbReference type="SUPFAM" id="SSF46785">
    <property type="entry name" value="Winged helix' DNA-binding domain"/>
    <property type="match status" value="1"/>
</dbReference>
<dbReference type="InterPro" id="IPR028978">
    <property type="entry name" value="Chorismate_lyase_/UTRA_dom_sf"/>
</dbReference>
<evidence type="ECO:0000256" key="3">
    <source>
        <dbReference type="ARBA" id="ARBA00023163"/>
    </source>
</evidence>
<reference evidence="5 6" key="1">
    <citation type="submission" date="2016-10" db="EMBL/GenBank/DDBJ databases">
        <authorList>
            <person name="de Groot N.N."/>
        </authorList>
    </citation>
    <scope>NUCLEOTIDE SEQUENCE [LARGE SCALE GENOMIC DNA]</scope>
    <source>
        <strain evidence="5 6">NP_1H</strain>
    </source>
</reference>
<organism evidence="5 6">
    <name type="scientific">Arthrobacter subterraneus</name>
    <dbReference type="NCBI Taxonomy" id="335973"/>
    <lineage>
        <taxon>Bacteria</taxon>
        <taxon>Bacillati</taxon>
        <taxon>Actinomycetota</taxon>
        <taxon>Actinomycetes</taxon>
        <taxon>Micrococcales</taxon>
        <taxon>Micrococcaceae</taxon>
        <taxon>Arthrobacter</taxon>
    </lineage>
</organism>
<gene>
    <name evidence="5" type="ORF">SAMN04488693_10799</name>
</gene>
<dbReference type="InterPro" id="IPR011663">
    <property type="entry name" value="UTRA"/>
</dbReference>
<proteinExistence type="predicted"/>
<dbReference type="InterPro" id="IPR050679">
    <property type="entry name" value="Bact_HTH_transcr_reg"/>
</dbReference>
<keyword evidence="2" id="KW-0238">DNA-binding</keyword>
<dbReference type="InterPro" id="IPR036390">
    <property type="entry name" value="WH_DNA-bd_sf"/>
</dbReference>
<dbReference type="SMART" id="SM00866">
    <property type="entry name" value="UTRA"/>
    <property type="match status" value="1"/>
</dbReference>
<dbReference type="PANTHER" id="PTHR44846:SF1">
    <property type="entry name" value="MANNOSYL-D-GLYCERATE TRANSPORT_METABOLISM SYSTEM REPRESSOR MNGR-RELATED"/>
    <property type="match status" value="1"/>
</dbReference>
<name>A0A1G8IQN5_9MICC</name>
<keyword evidence="6" id="KW-1185">Reference proteome</keyword>
<dbReference type="EMBL" id="FNDT01000007">
    <property type="protein sequence ID" value="SDI20800.1"/>
    <property type="molecule type" value="Genomic_DNA"/>
</dbReference>
<dbReference type="GO" id="GO:0003700">
    <property type="term" value="F:DNA-binding transcription factor activity"/>
    <property type="evidence" value="ECO:0007669"/>
    <property type="project" value="InterPro"/>
</dbReference>
<evidence type="ECO:0000313" key="5">
    <source>
        <dbReference type="EMBL" id="SDI20800.1"/>
    </source>
</evidence>
<dbReference type="GO" id="GO:0003677">
    <property type="term" value="F:DNA binding"/>
    <property type="evidence" value="ECO:0007669"/>
    <property type="project" value="UniProtKB-KW"/>
</dbReference>
<evidence type="ECO:0000313" key="6">
    <source>
        <dbReference type="Proteomes" id="UP000199258"/>
    </source>
</evidence>
<dbReference type="SMART" id="SM00345">
    <property type="entry name" value="HTH_GNTR"/>
    <property type="match status" value="1"/>
</dbReference>
<dbReference type="Gene3D" id="1.10.10.10">
    <property type="entry name" value="Winged helix-like DNA-binding domain superfamily/Winged helix DNA-binding domain"/>
    <property type="match status" value="1"/>
</dbReference>
<dbReference type="Pfam" id="PF07702">
    <property type="entry name" value="UTRA"/>
    <property type="match status" value="1"/>
</dbReference>
<dbReference type="Proteomes" id="UP000199258">
    <property type="component" value="Unassembled WGS sequence"/>
</dbReference>
<dbReference type="GO" id="GO:0045892">
    <property type="term" value="P:negative regulation of DNA-templated transcription"/>
    <property type="evidence" value="ECO:0007669"/>
    <property type="project" value="TreeGrafter"/>
</dbReference>
<dbReference type="OrthoDB" id="3194402at2"/>
<evidence type="ECO:0000256" key="2">
    <source>
        <dbReference type="ARBA" id="ARBA00023125"/>
    </source>
</evidence>
<dbReference type="PROSITE" id="PS50949">
    <property type="entry name" value="HTH_GNTR"/>
    <property type="match status" value="1"/>
</dbReference>
<feature type="domain" description="HTH gntR-type" evidence="4">
    <location>
        <begin position="28"/>
        <end position="94"/>
    </location>
</feature>
<dbReference type="PANTHER" id="PTHR44846">
    <property type="entry name" value="MANNOSYL-D-GLYCERATE TRANSPORT/METABOLISM SYSTEM REPRESSOR MNGR-RELATED"/>
    <property type="match status" value="1"/>
</dbReference>